<organism evidence="2 3">
    <name type="scientific">Halogranum gelatinilyticum</name>
    <dbReference type="NCBI Taxonomy" id="660521"/>
    <lineage>
        <taxon>Archaea</taxon>
        <taxon>Methanobacteriati</taxon>
        <taxon>Methanobacteriota</taxon>
        <taxon>Stenosarchaea group</taxon>
        <taxon>Halobacteria</taxon>
        <taxon>Halobacteriales</taxon>
        <taxon>Haloferacaceae</taxon>
    </lineage>
</organism>
<feature type="region of interest" description="Disordered" evidence="1">
    <location>
        <begin position="90"/>
        <end position="133"/>
    </location>
</feature>
<keyword evidence="3" id="KW-1185">Reference proteome</keyword>
<name>A0A1G9ZD06_9EURY</name>
<dbReference type="AlphaFoldDB" id="A0A1G9ZD06"/>
<evidence type="ECO:0000313" key="3">
    <source>
        <dbReference type="Proteomes" id="UP000199451"/>
    </source>
</evidence>
<reference evidence="3" key="1">
    <citation type="submission" date="2016-10" db="EMBL/GenBank/DDBJ databases">
        <authorList>
            <person name="Varghese N."/>
            <person name="Submissions S."/>
        </authorList>
    </citation>
    <scope>NUCLEOTIDE SEQUENCE [LARGE SCALE GENOMIC DNA]</scope>
    <source>
        <strain evidence="3">CGMCC 1.10119</strain>
    </source>
</reference>
<dbReference type="EMBL" id="FNHL01000007">
    <property type="protein sequence ID" value="SDN19065.1"/>
    <property type="molecule type" value="Genomic_DNA"/>
</dbReference>
<feature type="compositionally biased region" description="Basic and acidic residues" evidence="1">
    <location>
        <begin position="94"/>
        <end position="110"/>
    </location>
</feature>
<accession>A0A1G9ZD06</accession>
<gene>
    <name evidence="2" type="ORF">SAMN04487949_3605</name>
</gene>
<sequence length="155" mass="17848">MAGKTQLGPRVEGDLADKYRNFVRFVNDGTYKGRLGDEVEKALKYQMALYFVRHPEELDRAANSDFIEDDDFVSDMMSLIDTMGPHIVAAADNLRPDDDYRSEPPRRERTYQPSVDSIPASEQLLRSTTADNEDDVMRRIERLERLLEENLSDDT</sequence>
<dbReference type="STRING" id="660521.SAMN04487949_3605"/>
<evidence type="ECO:0000313" key="2">
    <source>
        <dbReference type="EMBL" id="SDN19065.1"/>
    </source>
</evidence>
<dbReference type="Proteomes" id="UP000199451">
    <property type="component" value="Unassembled WGS sequence"/>
</dbReference>
<proteinExistence type="predicted"/>
<evidence type="ECO:0000256" key="1">
    <source>
        <dbReference type="SAM" id="MobiDB-lite"/>
    </source>
</evidence>
<protein>
    <submittedName>
        <fullName evidence="2">Uncharacterized protein</fullName>
    </submittedName>
</protein>